<dbReference type="Gene3D" id="3.10.20.280">
    <property type="entry name" value="RnfH-like"/>
    <property type="match status" value="1"/>
</dbReference>
<reference evidence="4 5" key="1">
    <citation type="submission" date="2016-11" db="EMBL/GenBank/DDBJ databases">
        <authorList>
            <person name="Jaros S."/>
            <person name="Januszkiewicz K."/>
            <person name="Wedrychowicz H."/>
        </authorList>
    </citation>
    <scope>NUCLEOTIDE SEQUENCE [LARGE SCALE GENOMIC DNA]</scope>
    <source>
        <strain evidence="4 5">DSM 18899</strain>
    </source>
</reference>
<gene>
    <name evidence="4" type="ORF">SAMN02745887_02377</name>
</gene>
<dbReference type="InterPro" id="IPR037021">
    <property type="entry name" value="RnfH_sf"/>
</dbReference>
<name>A0A1K2HL12_9NEIS</name>
<dbReference type="Pfam" id="PF03658">
    <property type="entry name" value="Ub-RnfH"/>
    <property type="match status" value="1"/>
</dbReference>
<dbReference type="HAMAP" id="MF_00460">
    <property type="entry name" value="UPF0125_RnfH"/>
    <property type="match status" value="1"/>
</dbReference>
<dbReference type="NCBIfam" id="NF002490">
    <property type="entry name" value="PRK01777.1"/>
    <property type="match status" value="1"/>
</dbReference>
<feature type="region of interest" description="Disordered" evidence="3">
    <location>
        <begin position="85"/>
        <end position="111"/>
    </location>
</feature>
<organism evidence="4 5">
    <name type="scientific">Chitinimonas taiwanensis DSM 18899</name>
    <dbReference type="NCBI Taxonomy" id="1121279"/>
    <lineage>
        <taxon>Bacteria</taxon>
        <taxon>Pseudomonadati</taxon>
        <taxon>Pseudomonadota</taxon>
        <taxon>Betaproteobacteria</taxon>
        <taxon>Neisseriales</taxon>
        <taxon>Chitinibacteraceae</taxon>
        <taxon>Chitinimonas</taxon>
    </lineage>
</organism>
<keyword evidence="5" id="KW-1185">Reference proteome</keyword>
<dbReference type="STRING" id="1121279.SAMN02745887_02377"/>
<evidence type="ECO:0000256" key="3">
    <source>
        <dbReference type="SAM" id="MobiDB-lite"/>
    </source>
</evidence>
<dbReference type="RefSeq" id="WP_245794171.1">
    <property type="nucleotide sequence ID" value="NZ_FPKR01000009.1"/>
</dbReference>
<dbReference type="EMBL" id="FPKR01000009">
    <property type="protein sequence ID" value="SFZ77373.1"/>
    <property type="molecule type" value="Genomic_DNA"/>
</dbReference>
<accession>A0A1K2HL12</accession>
<dbReference type="PANTHER" id="PTHR37483:SF1">
    <property type="entry name" value="UPF0125 PROTEIN RATB"/>
    <property type="match status" value="1"/>
</dbReference>
<protein>
    <recommendedName>
        <fullName evidence="2">UPF0125 protein SAMN02745887_02377</fullName>
    </recommendedName>
</protein>
<evidence type="ECO:0000256" key="1">
    <source>
        <dbReference type="ARBA" id="ARBA00010645"/>
    </source>
</evidence>
<sequence>MQIEVAYAEAEFQYLISLSLPEGSSAQDAIRASGLLEQLPGLDLQINKIGIFGRPCTLDTVLREQDRVEIYRPLQADPKVVRRERTAAGKTMKKGGGTSRYRVARSAQSDS</sequence>
<dbReference type="AlphaFoldDB" id="A0A1K2HL12"/>
<dbReference type="PANTHER" id="PTHR37483">
    <property type="entry name" value="UPF0125 PROTEIN RATB"/>
    <property type="match status" value="1"/>
</dbReference>
<evidence type="ECO:0000313" key="5">
    <source>
        <dbReference type="Proteomes" id="UP000186513"/>
    </source>
</evidence>
<dbReference type="InterPro" id="IPR005346">
    <property type="entry name" value="RnfH"/>
</dbReference>
<dbReference type="SUPFAM" id="SSF54285">
    <property type="entry name" value="MoaD/ThiS"/>
    <property type="match status" value="1"/>
</dbReference>
<evidence type="ECO:0000256" key="2">
    <source>
        <dbReference type="HAMAP-Rule" id="MF_00460"/>
    </source>
</evidence>
<evidence type="ECO:0000313" key="4">
    <source>
        <dbReference type="EMBL" id="SFZ77373.1"/>
    </source>
</evidence>
<dbReference type="Proteomes" id="UP000186513">
    <property type="component" value="Unassembled WGS sequence"/>
</dbReference>
<proteinExistence type="inferred from homology"/>
<dbReference type="InterPro" id="IPR016155">
    <property type="entry name" value="Mopterin_synth/thiamin_S_b"/>
</dbReference>
<comment type="similarity">
    <text evidence="1 2">Belongs to the UPF0125 (RnfH) family.</text>
</comment>